<name>A0ABS3RZ31_9ACTN</name>
<dbReference type="RefSeq" id="WP_208245202.1">
    <property type="nucleotide sequence ID" value="NZ_JAGEPF010000018.1"/>
</dbReference>
<dbReference type="EMBL" id="JAGEPF010000018">
    <property type="protein sequence ID" value="MBO2461718.1"/>
    <property type="molecule type" value="Genomic_DNA"/>
</dbReference>
<evidence type="ECO:0000313" key="2">
    <source>
        <dbReference type="Proteomes" id="UP000680206"/>
    </source>
</evidence>
<evidence type="ECO:0000313" key="1">
    <source>
        <dbReference type="EMBL" id="MBO2461718.1"/>
    </source>
</evidence>
<protein>
    <submittedName>
        <fullName evidence="1">Uncharacterized protein</fullName>
    </submittedName>
</protein>
<keyword evidence="2" id="KW-1185">Reference proteome</keyword>
<sequence length="133" mass="15267">MSATAAARRLPTAAAPLQNRARRLRNALLWDRRPAAVVLRDLAERVIEDPEAYDKAWRKAARRVSPYLPKNVRREAFDDFCDQVEREQDIERGELPWYEIAPDLACSDPDTAAAEMQRVMVSDALDRLLYGDR</sequence>
<organism evidence="1 2">
    <name type="scientific">Actinomadura violacea</name>
    <dbReference type="NCBI Taxonomy" id="2819934"/>
    <lineage>
        <taxon>Bacteria</taxon>
        <taxon>Bacillati</taxon>
        <taxon>Actinomycetota</taxon>
        <taxon>Actinomycetes</taxon>
        <taxon>Streptosporangiales</taxon>
        <taxon>Thermomonosporaceae</taxon>
        <taxon>Actinomadura</taxon>
    </lineage>
</organism>
<comment type="caution">
    <text evidence="1">The sequence shown here is derived from an EMBL/GenBank/DDBJ whole genome shotgun (WGS) entry which is preliminary data.</text>
</comment>
<proteinExistence type="predicted"/>
<gene>
    <name evidence="1" type="ORF">J4709_29525</name>
</gene>
<reference evidence="1 2" key="1">
    <citation type="submission" date="2021-03" db="EMBL/GenBank/DDBJ databases">
        <title>Actinomadura violae sp. nov., isolated from lichen in Thailand.</title>
        <authorList>
            <person name="Kanchanasin P."/>
            <person name="Saeng-In P."/>
            <person name="Phongsopitanun W."/>
            <person name="Yuki M."/>
            <person name="Kudo T."/>
            <person name="Ohkuma M."/>
            <person name="Tanasupawat S."/>
        </authorList>
    </citation>
    <scope>NUCLEOTIDE SEQUENCE [LARGE SCALE GENOMIC DNA]</scope>
    <source>
        <strain evidence="1 2">LCR2-06</strain>
    </source>
</reference>
<accession>A0ABS3RZ31</accession>
<dbReference type="Proteomes" id="UP000680206">
    <property type="component" value="Unassembled WGS sequence"/>
</dbReference>